<keyword evidence="4" id="KW-1133">Transmembrane helix</keyword>
<dbReference type="InterPro" id="IPR033749">
    <property type="entry name" value="Polyprenyl_synt_CS"/>
</dbReference>
<dbReference type="OrthoDB" id="4497239at2"/>
<dbReference type="STRING" id="679197.HMPREF9336_00580"/>
<comment type="caution">
    <text evidence="5">The sequence shown here is derived from an EMBL/GenBank/DDBJ whole genome shotgun (WGS) entry which is preliminary data.</text>
</comment>
<dbReference type="Gene3D" id="1.10.600.10">
    <property type="entry name" value="Farnesyl Diphosphate Synthase"/>
    <property type="match status" value="1"/>
</dbReference>
<sequence length="221" mass="22723">MRVEQASVQRQCGKVVDRHGVRSASAVLADSAALVFPAVCEAIAETPSHVRRVIEYHFGWDAGVAPIRYGGKAVRAALATLSCEALGGAAALAVDAAVCVELLHNASLLHDDIIDGDRQRRGRPAAWTVFGVPAAMLAGDALFFLAMGRAAAMQSGTACDSVGKVIDSFTEVIEGEYLDILLEGRSGATVSEVEAMAASKTGALIALACVLGGSAAGVDLD</sequence>
<dbReference type="InterPro" id="IPR000092">
    <property type="entry name" value="Polyprenyl_synt"/>
</dbReference>
<feature type="transmembrane region" description="Helical" evidence="4">
    <location>
        <begin position="125"/>
        <end position="147"/>
    </location>
</feature>
<dbReference type="GO" id="GO:0008299">
    <property type="term" value="P:isoprenoid biosynthetic process"/>
    <property type="evidence" value="ECO:0007669"/>
    <property type="project" value="InterPro"/>
</dbReference>
<accession>E5XM60</accession>
<dbReference type="PANTHER" id="PTHR12001">
    <property type="entry name" value="GERANYLGERANYL PYROPHOSPHATE SYNTHASE"/>
    <property type="match status" value="1"/>
</dbReference>
<dbReference type="eggNOG" id="COG0142">
    <property type="taxonomic scope" value="Bacteria"/>
</dbReference>
<keyword evidence="4" id="KW-0472">Membrane</keyword>
<dbReference type="GO" id="GO:0004659">
    <property type="term" value="F:prenyltransferase activity"/>
    <property type="evidence" value="ECO:0007669"/>
    <property type="project" value="InterPro"/>
</dbReference>
<comment type="pathway">
    <text evidence="1">Isoprenoid biosynthesis.</text>
</comment>
<reference evidence="5 6" key="1">
    <citation type="journal article" date="2011" name="Stand. Genomic Sci.">
        <title>High quality draft genome sequence of Segniliparus rugosus CDC 945(T)= (ATCC BAA-974(T)).</title>
        <authorList>
            <person name="Earl A.M."/>
            <person name="Desjardins C.A."/>
            <person name="Fitzgerald M.G."/>
            <person name="Arachchi H.M."/>
            <person name="Zeng Q."/>
            <person name="Mehta T."/>
            <person name="Griggs A."/>
            <person name="Birren B.W."/>
            <person name="Toney N.C."/>
            <person name="Carr J."/>
            <person name="Posey J."/>
            <person name="Butler W.R."/>
        </authorList>
    </citation>
    <scope>NUCLEOTIDE SEQUENCE [LARGE SCALE GENOMIC DNA]</scope>
    <source>
        <strain evidence="6">ATCC BAA-974 / DSM 45345 / CCUG 50838 / CIP 108380 / JCM 13579 / CDC 945</strain>
    </source>
</reference>
<dbReference type="PROSITE" id="PS00723">
    <property type="entry name" value="POLYPRENYL_SYNTHASE_1"/>
    <property type="match status" value="1"/>
</dbReference>
<protein>
    <recommendedName>
        <fullName evidence="7">Polyprenyl synthetase family protein</fullName>
    </recommendedName>
</protein>
<evidence type="ECO:0000256" key="1">
    <source>
        <dbReference type="ARBA" id="ARBA00005128"/>
    </source>
</evidence>
<keyword evidence="2" id="KW-0479">Metal-binding</keyword>
<dbReference type="SUPFAM" id="SSF48576">
    <property type="entry name" value="Terpenoid synthases"/>
    <property type="match status" value="1"/>
</dbReference>
<dbReference type="EMBL" id="ACZI02000003">
    <property type="protein sequence ID" value="EFV14550.1"/>
    <property type="molecule type" value="Genomic_DNA"/>
</dbReference>
<evidence type="ECO:0000256" key="2">
    <source>
        <dbReference type="ARBA" id="ARBA00022723"/>
    </source>
</evidence>
<dbReference type="Pfam" id="PF00348">
    <property type="entry name" value="polyprenyl_synt"/>
    <property type="match status" value="1"/>
</dbReference>
<dbReference type="GO" id="GO:0046872">
    <property type="term" value="F:metal ion binding"/>
    <property type="evidence" value="ECO:0007669"/>
    <property type="project" value="UniProtKB-KW"/>
</dbReference>
<keyword evidence="6" id="KW-1185">Reference proteome</keyword>
<dbReference type="InterPro" id="IPR008949">
    <property type="entry name" value="Isoprenoid_synthase_dom_sf"/>
</dbReference>
<evidence type="ECO:0000256" key="3">
    <source>
        <dbReference type="ARBA" id="ARBA00022842"/>
    </source>
</evidence>
<dbReference type="PANTHER" id="PTHR12001:SF86">
    <property type="entry name" value="GERANYLGERANYL DIPHOSPHATE SYNTHASE"/>
    <property type="match status" value="1"/>
</dbReference>
<evidence type="ECO:0000313" key="5">
    <source>
        <dbReference type="EMBL" id="EFV14550.1"/>
    </source>
</evidence>
<keyword evidence="3" id="KW-0460">Magnesium</keyword>
<name>E5XM60_SEGRC</name>
<dbReference type="AlphaFoldDB" id="E5XM60"/>
<dbReference type="Proteomes" id="UP000004816">
    <property type="component" value="Unassembled WGS sequence"/>
</dbReference>
<keyword evidence="4" id="KW-0812">Transmembrane</keyword>
<dbReference type="HOGENOM" id="CLU_104423_0_0_11"/>
<organism evidence="5 6">
    <name type="scientific">Segniliparus rugosus (strain ATCC BAA-974 / DSM 45345 / CCUG 50838 / CIP 108380 / JCM 13579 / CDC 945)</name>
    <dbReference type="NCBI Taxonomy" id="679197"/>
    <lineage>
        <taxon>Bacteria</taxon>
        <taxon>Bacillati</taxon>
        <taxon>Actinomycetota</taxon>
        <taxon>Actinomycetes</taxon>
        <taxon>Mycobacteriales</taxon>
        <taxon>Segniliparaceae</taxon>
        <taxon>Segniliparus</taxon>
    </lineage>
</organism>
<gene>
    <name evidence="5" type="ORF">HMPREF9336_00580</name>
</gene>
<evidence type="ECO:0000256" key="4">
    <source>
        <dbReference type="SAM" id="Phobius"/>
    </source>
</evidence>
<evidence type="ECO:0000313" key="6">
    <source>
        <dbReference type="Proteomes" id="UP000004816"/>
    </source>
</evidence>
<evidence type="ECO:0008006" key="7">
    <source>
        <dbReference type="Google" id="ProtNLM"/>
    </source>
</evidence>
<proteinExistence type="predicted"/>